<keyword evidence="2" id="KW-1184">Jasmonic acid signaling pathway</keyword>
<protein>
    <recommendedName>
        <fullName evidence="2">Protein TIFY</fullName>
    </recommendedName>
    <alternativeName>
        <fullName evidence="2">Jasmonate ZIM domain-containing protein</fullName>
    </alternativeName>
</protein>
<keyword evidence="2" id="KW-0539">Nucleus</keyword>
<keyword evidence="6" id="KW-1185">Reference proteome</keyword>
<evidence type="ECO:0000313" key="5">
    <source>
        <dbReference type="EMBL" id="KAL3500971.1"/>
    </source>
</evidence>
<comment type="subcellular location">
    <subcellularLocation>
        <location evidence="2">Nucleus</location>
    </subcellularLocation>
</comment>
<name>A0ABD2Y1R4_9GENT</name>
<dbReference type="PANTHER" id="PTHR33077">
    <property type="entry name" value="PROTEIN TIFY 4A-RELATED-RELATED"/>
    <property type="match status" value="1"/>
</dbReference>
<dbReference type="AlphaFoldDB" id="A0ABD2Y1R4"/>
<dbReference type="PROSITE" id="PS51320">
    <property type="entry name" value="TIFY"/>
    <property type="match status" value="1"/>
</dbReference>
<dbReference type="Pfam" id="PF09425">
    <property type="entry name" value="Jas_motif"/>
    <property type="match status" value="1"/>
</dbReference>
<evidence type="ECO:0000256" key="2">
    <source>
        <dbReference type="RuleBase" id="RU369065"/>
    </source>
</evidence>
<organism evidence="5 6">
    <name type="scientific">Cinchona calisaya</name>
    <dbReference type="NCBI Taxonomy" id="153742"/>
    <lineage>
        <taxon>Eukaryota</taxon>
        <taxon>Viridiplantae</taxon>
        <taxon>Streptophyta</taxon>
        <taxon>Embryophyta</taxon>
        <taxon>Tracheophyta</taxon>
        <taxon>Spermatophyta</taxon>
        <taxon>Magnoliopsida</taxon>
        <taxon>eudicotyledons</taxon>
        <taxon>Gunneridae</taxon>
        <taxon>Pentapetalae</taxon>
        <taxon>asterids</taxon>
        <taxon>lamiids</taxon>
        <taxon>Gentianales</taxon>
        <taxon>Rubiaceae</taxon>
        <taxon>Cinchonoideae</taxon>
        <taxon>Cinchoneae</taxon>
        <taxon>Cinchona</taxon>
    </lineage>
</organism>
<evidence type="ECO:0000313" key="6">
    <source>
        <dbReference type="Proteomes" id="UP001630127"/>
    </source>
</evidence>
<evidence type="ECO:0000256" key="3">
    <source>
        <dbReference type="SAM" id="MobiDB-lite"/>
    </source>
</evidence>
<evidence type="ECO:0000259" key="4">
    <source>
        <dbReference type="PROSITE" id="PS51320"/>
    </source>
</evidence>
<proteinExistence type="inferred from homology"/>
<dbReference type="GO" id="GO:0031347">
    <property type="term" value="P:regulation of defense response"/>
    <property type="evidence" value="ECO:0007669"/>
    <property type="project" value="UniProtKB-UniRule"/>
</dbReference>
<feature type="domain" description="Tify" evidence="4">
    <location>
        <begin position="102"/>
        <end position="136"/>
    </location>
</feature>
<dbReference type="GO" id="GO:0005634">
    <property type="term" value="C:nucleus"/>
    <property type="evidence" value="ECO:0007669"/>
    <property type="project" value="UniProtKB-SubCell"/>
</dbReference>
<dbReference type="GO" id="GO:0009611">
    <property type="term" value="P:response to wounding"/>
    <property type="evidence" value="ECO:0007669"/>
    <property type="project" value="UniProtKB-UniRule"/>
</dbReference>
<dbReference type="SMART" id="SM00979">
    <property type="entry name" value="TIFY"/>
    <property type="match status" value="1"/>
</dbReference>
<dbReference type="EMBL" id="JBJUIK010000015">
    <property type="protein sequence ID" value="KAL3500971.1"/>
    <property type="molecule type" value="Genomic_DNA"/>
</dbReference>
<dbReference type="PANTHER" id="PTHR33077:SF5">
    <property type="entry name" value="PROTEIN TIFY 9"/>
    <property type="match status" value="1"/>
</dbReference>
<sequence>MSGSASASTAVEFDFFHMEKETTVVDAAKPPTQKLFERRRSFRDIQSVISKINPEVLKAVIASSSSATAMSSLREHQQSFVPHPLPLYTPTYMPTTTSGCDNSGGTAPLTICYNGTIAVFEVSPNKAEYILKLVEDDESFKSFHHIHANVAMNFGIAPPNYLVDFKPSKLWVYGSSHLPLARRRSLERFLKKRKERLIMGSPYANGSVKGAGGGRPFQDSSTSGPVVVEY</sequence>
<feature type="region of interest" description="Disordered" evidence="3">
    <location>
        <begin position="209"/>
        <end position="230"/>
    </location>
</feature>
<comment type="caution">
    <text evidence="5">The sequence shown here is derived from an EMBL/GenBank/DDBJ whole genome shotgun (WGS) entry which is preliminary data.</text>
</comment>
<comment type="similarity">
    <text evidence="1 2">Belongs to the TIFY/JAZ family.</text>
</comment>
<comment type="domain">
    <text evidence="2">The jas domain is required for interaction with COI1.</text>
</comment>
<evidence type="ECO:0000256" key="1">
    <source>
        <dbReference type="ARBA" id="ARBA00008614"/>
    </source>
</evidence>
<dbReference type="Proteomes" id="UP001630127">
    <property type="component" value="Unassembled WGS sequence"/>
</dbReference>
<dbReference type="InterPro" id="IPR010399">
    <property type="entry name" value="Tify_dom"/>
</dbReference>
<comment type="function">
    <text evidence="2">Repressor of jasmonate responses.</text>
</comment>
<dbReference type="Pfam" id="PF06200">
    <property type="entry name" value="tify"/>
    <property type="match status" value="1"/>
</dbReference>
<accession>A0ABD2Y1R4</accession>
<dbReference type="GO" id="GO:2000022">
    <property type="term" value="P:regulation of jasmonic acid mediated signaling pathway"/>
    <property type="evidence" value="ECO:0007669"/>
    <property type="project" value="UniProtKB-UniRule"/>
</dbReference>
<gene>
    <name evidence="5" type="ORF">ACH5RR_035420</name>
</gene>
<dbReference type="InterPro" id="IPR018467">
    <property type="entry name" value="CCT_CS"/>
</dbReference>
<dbReference type="InterPro" id="IPR040390">
    <property type="entry name" value="TIFY/JAZ"/>
</dbReference>
<reference evidence="5 6" key="1">
    <citation type="submission" date="2024-11" db="EMBL/GenBank/DDBJ databases">
        <title>A near-complete genome assembly of Cinchona calisaya.</title>
        <authorList>
            <person name="Lian D.C."/>
            <person name="Zhao X.W."/>
            <person name="Wei L."/>
        </authorList>
    </citation>
    <scope>NUCLEOTIDE SEQUENCE [LARGE SCALE GENOMIC DNA]</scope>
    <source>
        <tissue evidence="5">Nenye</tissue>
    </source>
</reference>